<evidence type="ECO:0000256" key="1">
    <source>
        <dbReference type="SAM" id="MobiDB-lite"/>
    </source>
</evidence>
<keyword evidence="3" id="KW-1185">Reference proteome</keyword>
<dbReference type="GO" id="GO:0016740">
    <property type="term" value="F:transferase activity"/>
    <property type="evidence" value="ECO:0007669"/>
    <property type="project" value="UniProtKB-KW"/>
</dbReference>
<protein>
    <submittedName>
        <fullName evidence="2">Uncharacterized nucleotidyltransferase</fullName>
    </submittedName>
</protein>
<sequence>MRRLPRPGRSGEMRRGQEERMGFSEETIALVRGDSLPEIGVLLAASAPDGGAAVPVGAGRAPDPDRLFDIARLNKMLGQLPVSPAALPPGCAALAPRLLQVRLRIAAMNRKAMAVTAEASRALAGAGLRHAVMKGPFQQMAVHGDPFRRPSGDIDLFVAPRDRRQAAAVLQTLGFAPMEQEQALWWIPFLGEQHFRRESDGAVIDLHHRLQQAGLPDWRRAEGVLDRTATQTHEGQAVPVLSPPDGCLLMAVTLAKALLAHEPCGWAATELAHWLAHLTPAERRKLDGIAASAGQGHTLALGIALARACHDHPALAQGAGPLRGLPTDPAVLRDLVFQPWQRRAEAPRRRQMLRMLAEGRPHVLLAEAARAALSLRVQRVLERRTKPSAR</sequence>
<dbReference type="Proteomes" id="UP000199555">
    <property type="component" value="Unassembled WGS sequence"/>
</dbReference>
<evidence type="ECO:0000313" key="3">
    <source>
        <dbReference type="Proteomes" id="UP000199555"/>
    </source>
</evidence>
<dbReference type="Pfam" id="PF14907">
    <property type="entry name" value="NTP_transf_5"/>
    <property type="match status" value="1"/>
</dbReference>
<gene>
    <name evidence="2" type="ORF">SAMN04487971_12134</name>
</gene>
<evidence type="ECO:0000313" key="2">
    <source>
        <dbReference type="EMBL" id="SDL74528.1"/>
    </source>
</evidence>
<dbReference type="AlphaFoldDB" id="A0A1G9MJT3"/>
<accession>A0A1G9MJT3</accession>
<reference evidence="3" key="1">
    <citation type="submission" date="2016-10" db="EMBL/GenBank/DDBJ databases">
        <authorList>
            <person name="Varghese N."/>
            <person name="Submissions S."/>
        </authorList>
    </citation>
    <scope>NUCLEOTIDE SEQUENCE [LARGE SCALE GENOMIC DNA]</scope>
    <source>
        <strain evidence="3">CGMCC 1.7655</strain>
    </source>
</reference>
<keyword evidence="2" id="KW-0808">Transferase</keyword>
<organism evidence="2 3">
    <name type="scientific">Paracoccus chinensis</name>
    <dbReference type="NCBI Taxonomy" id="525640"/>
    <lineage>
        <taxon>Bacteria</taxon>
        <taxon>Pseudomonadati</taxon>
        <taxon>Pseudomonadota</taxon>
        <taxon>Alphaproteobacteria</taxon>
        <taxon>Rhodobacterales</taxon>
        <taxon>Paracoccaceae</taxon>
        <taxon>Paracoccus</taxon>
    </lineage>
</organism>
<dbReference type="Gene3D" id="3.30.460.40">
    <property type="match status" value="1"/>
</dbReference>
<dbReference type="EMBL" id="FNGE01000021">
    <property type="protein sequence ID" value="SDL74528.1"/>
    <property type="molecule type" value="Genomic_DNA"/>
</dbReference>
<dbReference type="InterPro" id="IPR039498">
    <property type="entry name" value="NTP_transf_5"/>
</dbReference>
<dbReference type="OrthoDB" id="8093269at2"/>
<feature type="region of interest" description="Disordered" evidence="1">
    <location>
        <begin position="1"/>
        <end position="23"/>
    </location>
</feature>
<feature type="compositionally biased region" description="Basic and acidic residues" evidence="1">
    <location>
        <begin position="9"/>
        <end position="23"/>
    </location>
</feature>
<name>A0A1G9MJT3_9RHOB</name>
<proteinExistence type="predicted"/>